<dbReference type="AlphaFoldDB" id="A0A0W8E5R9"/>
<name>A0A0W8E5R9_9ZZZZ</name>
<organism evidence="1">
    <name type="scientific">hydrocarbon metagenome</name>
    <dbReference type="NCBI Taxonomy" id="938273"/>
    <lineage>
        <taxon>unclassified sequences</taxon>
        <taxon>metagenomes</taxon>
        <taxon>ecological metagenomes</taxon>
    </lineage>
</organism>
<evidence type="ECO:0000313" key="1">
    <source>
        <dbReference type="EMBL" id="KUG04023.1"/>
    </source>
</evidence>
<accession>A0A0W8E5R9</accession>
<sequence length="420" mass="48497">MVDFNFLNPIKLANYDDPIFQLLTVKKENDTFVLVKREALGNEGQKSKFPRYVKPETGGYEDQAFKQAESAIENKFYEQSQNLLLSLNSHFWAKPDTVVAYRDELGIPQYPGVDYYLQLCGDEKVFYIDRYIEENPLLAKAVDIYCQKENINTNYIQDKYTVGAYLLFGNGLVTIEWQLTDYLLRVIGDILQKRRNVETIDTSDPFIRTLLSLIEAEIKNNEDQFYGNLDRMEYYLGDESDLQLMAWPNVHIIQEVNSEGHVIRRWLENSPLLDATLCRHLIPAINVDVSTAASGDIVEGVNPACEIFPHVDKRLNILAGKYFLELPVNKQKVRPFRDNYRLSIESVLGSRTQLIKKSGSRQEEVLQKIIEYNGVFGFPAKTAGEILDDYSGNSEEAVRQFNYRFRNIQGLNYILFNNKK</sequence>
<reference evidence="1" key="1">
    <citation type="journal article" date="2015" name="Proc. Natl. Acad. Sci. U.S.A.">
        <title>Networks of energetic and metabolic interactions define dynamics in microbial communities.</title>
        <authorList>
            <person name="Embree M."/>
            <person name="Liu J.K."/>
            <person name="Al-Bassam M.M."/>
            <person name="Zengler K."/>
        </authorList>
    </citation>
    <scope>NUCLEOTIDE SEQUENCE</scope>
</reference>
<proteinExistence type="predicted"/>
<dbReference type="EMBL" id="LNQE01001861">
    <property type="protein sequence ID" value="KUG04023.1"/>
    <property type="molecule type" value="Genomic_DNA"/>
</dbReference>
<gene>
    <name evidence="1" type="ORF">ASZ90_018549</name>
</gene>
<comment type="caution">
    <text evidence="1">The sequence shown here is derived from an EMBL/GenBank/DDBJ whole genome shotgun (WGS) entry which is preliminary data.</text>
</comment>
<protein>
    <submittedName>
        <fullName evidence="1">Uncharacterized protein</fullName>
    </submittedName>
</protein>